<feature type="domain" description="Abortive infection protein-like C-terminal" evidence="1">
    <location>
        <begin position="164"/>
        <end position="233"/>
    </location>
</feature>
<dbReference type="Proteomes" id="UP000541636">
    <property type="component" value="Unassembled WGS sequence"/>
</dbReference>
<keyword evidence="4" id="KW-1185">Reference proteome</keyword>
<evidence type="ECO:0000259" key="2">
    <source>
        <dbReference type="Pfam" id="PF18865"/>
    </source>
</evidence>
<dbReference type="Pfam" id="PF18865">
    <property type="entry name" value="AbiJ_NTD5"/>
    <property type="match status" value="1"/>
</dbReference>
<comment type="caution">
    <text evidence="3">The sequence shown here is derived from an EMBL/GenBank/DDBJ whole genome shotgun (WGS) entry which is preliminary data.</text>
</comment>
<name>A0A846ZNN7_9GAMM</name>
<evidence type="ECO:0000313" key="3">
    <source>
        <dbReference type="EMBL" id="NKZ39277.1"/>
    </source>
</evidence>
<proteinExistence type="predicted"/>
<sequence length="241" mass="26908">MLALQRAVSKQFTNTDWEEFGYETGEYDYIRGHGRLLRSLYFGDEDYGSCVFQALRYFTDNKPSVIEAFLNNKKIRVALENDAPEIMTDLGLLGSHVPAVVVRNISSSQVVERALADSEHLLVKNGPVSCIDRLHTALHGYLKDLCSQCGLTIDANASITKLFKLLRADHPMLQHLGNQDKDIVRILNSLSNVIDSVNTIRNHGSVAHPNEKLLGDAEALLVVNVTHTLFHYINSKVQHVA</sequence>
<dbReference type="Pfam" id="PF14355">
    <property type="entry name" value="Abi_C"/>
    <property type="match status" value="1"/>
</dbReference>
<dbReference type="EMBL" id="JAAZQD010000003">
    <property type="protein sequence ID" value="NKZ39277.1"/>
    <property type="molecule type" value="Genomic_DNA"/>
</dbReference>
<reference evidence="3 4" key="1">
    <citation type="journal article" date="2017" name="Int. J. Syst. Evol. Microbiol.">
        <title>Oleiagrimonas citrea sp. nov., a marine bacterium isolated from tidal flat sediment and emended description of the genus Oleiagrimonas Fang et al. 2015 and Oleiagrimonas soli.</title>
        <authorList>
            <person name="Yang S.H."/>
            <person name="Seo H.S."/>
            <person name="Seong C.N."/>
            <person name="Kwon K.K."/>
        </authorList>
    </citation>
    <scope>NUCLEOTIDE SEQUENCE [LARGE SCALE GENOMIC DNA]</scope>
    <source>
        <strain evidence="3 4">MEBiC09124</strain>
    </source>
</reference>
<dbReference type="AlphaFoldDB" id="A0A846ZNN7"/>
<accession>A0A846ZNN7</accession>
<protein>
    <submittedName>
        <fullName evidence="3">Abortive infection family protein</fullName>
    </submittedName>
</protein>
<evidence type="ECO:0000313" key="4">
    <source>
        <dbReference type="Proteomes" id="UP000541636"/>
    </source>
</evidence>
<dbReference type="InterPro" id="IPR026001">
    <property type="entry name" value="Abi-like_C"/>
</dbReference>
<dbReference type="InterPro" id="IPR040508">
    <property type="entry name" value="AbiJ_NTD5"/>
</dbReference>
<evidence type="ECO:0000259" key="1">
    <source>
        <dbReference type="Pfam" id="PF14355"/>
    </source>
</evidence>
<gene>
    <name evidence="3" type="ORF">HF690_09990</name>
</gene>
<organism evidence="3 4">
    <name type="scientific">Oleiagrimonas citrea</name>
    <dbReference type="NCBI Taxonomy" id="1665687"/>
    <lineage>
        <taxon>Bacteria</taxon>
        <taxon>Pseudomonadati</taxon>
        <taxon>Pseudomonadota</taxon>
        <taxon>Gammaproteobacteria</taxon>
        <taxon>Lysobacterales</taxon>
        <taxon>Rhodanobacteraceae</taxon>
        <taxon>Oleiagrimonas</taxon>
    </lineage>
</organism>
<feature type="domain" description="AbiJ N-terminal" evidence="2">
    <location>
        <begin position="2"/>
        <end position="77"/>
    </location>
</feature>